<organism evidence="2 3">
    <name type="scientific">Cryptococcus wingfieldii CBS 7118</name>
    <dbReference type="NCBI Taxonomy" id="1295528"/>
    <lineage>
        <taxon>Eukaryota</taxon>
        <taxon>Fungi</taxon>
        <taxon>Dikarya</taxon>
        <taxon>Basidiomycota</taxon>
        <taxon>Agaricomycotina</taxon>
        <taxon>Tremellomycetes</taxon>
        <taxon>Tremellales</taxon>
        <taxon>Cryptococcaceae</taxon>
        <taxon>Cryptococcus</taxon>
    </lineage>
</organism>
<sequence>MGVLNYTQNKPKDMSRGYLEACNYSKDAQFDFHDRSPRIQALRGPAAALYHAKLKHERQTRWYELQKQKALQKKALEAERVKAGGRAAVPAGEEGKKRGKTDDDSGGRSGGKTDYGDRWKNSGSGGFHFNHSEYDLRDWALERESR</sequence>
<proteinExistence type="predicted"/>
<protein>
    <submittedName>
        <fullName evidence="2">Uncharacterized protein</fullName>
    </submittedName>
</protein>
<evidence type="ECO:0000256" key="1">
    <source>
        <dbReference type="SAM" id="MobiDB-lite"/>
    </source>
</evidence>
<comment type="caution">
    <text evidence="2">The sequence shown here is derived from an EMBL/GenBank/DDBJ whole genome shotgun (WGS) entry which is preliminary data.</text>
</comment>
<feature type="compositionally biased region" description="Basic and acidic residues" evidence="1">
    <location>
        <begin position="93"/>
        <end position="106"/>
    </location>
</feature>
<dbReference type="Proteomes" id="UP000094819">
    <property type="component" value="Unassembled WGS sequence"/>
</dbReference>
<dbReference type="OrthoDB" id="10490672at2759"/>
<dbReference type="AlphaFoldDB" id="A0A1E3IVU6"/>
<reference evidence="2 3" key="1">
    <citation type="submission" date="2016-06" db="EMBL/GenBank/DDBJ databases">
        <title>Evolution of pathogenesis and genome organization in the Tremellales.</title>
        <authorList>
            <person name="Cuomo C."/>
            <person name="Litvintseva A."/>
            <person name="Heitman J."/>
            <person name="Chen Y."/>
            <person name="Sun S."/>
            <person name="Springer D."/>
            <person name="Dromer F."/>
            <person name="Young S."/>
            <person name="Zeng Q."/>
            <person name="Chapman S."/>
            <person name="Gujja S."/>
            <person name="Saif S."/>
            <person name="Birren B."/>
        </authorList>
    </citation>
    <scope>NUCLEOTIDE SEQUENCE [LARGE SCALE GENOMIC DNA]</scope>
    <source>
        <strain evidence="2 3">CBS 7118</strain>
    </source>
</reference>
<name>A0A1E3IVU6_9TREE</name>
<feature type="region of interest" description="Disordered" evidence="1">
    <location>
        <begin position="79"/>
        <end position="131"/>
    </location>
</feature>
<dbReference type="GeneID" id="30194751"/>
<dbReference type="RefSeq" id="XP_019030371.1">
    <property type="nucleotide sequence ID" value="XM_019177620.1"/>
</dbReference>
<accession>A0A1E3IVU6</accession>
<evidence type="ECO:0000313" key="2">
    <source>
        <dbReference type="EMBL" id="ODN92744.1"/>
    </source>
</evidence>
<keyword evidence="3" id="KW-1185">Reference proteome</keyword>
<evidence type="ECO:0000313" key="3">
    <source>
        <dbReference type="Proteomes" id="UP000094819"/>
    </source>
</evidence>
<gene>
    <name evidence="2" type="ORF">L198_05538</name>
</gene>
<dbReference type="EMBL" id="AWGH01000017">
    <property type="protein sequence ID" value="ODN92744.1"/>
    <property type="molecule type" value="Genomic_DNA"/>
</dbReference>